<organism evidence="2 3">
    <name type="scientific">Crocosphaera watsonii WH 8501</name>
    <dbReference type="NCBI Taxonomy" id="165597"/>
    <lineage>
        <taxon>Bacteria</taxon>
        <taxon>Bacillati</taxon>
        <taxon>Cyanobacteriota</taxon>
        <taxon>Cyanophyceae</taxon>
        <taxon>Oscillatoriophycideae</taxon>
        <taxon>Chroococcales</taxon>
        <taxon>Aphanothecaceae</taxon>
        <taxon>Crocosphaera</taxon>
    </lineage>
</organism>
<evidence type="ECO:0000313" key="3">
    <source>
        <dbReference type="Proteomes" id="UP000003922"/>
    </source>
</evidence>
<sequence>MKPILKTVVSLASGVAIAATMSSTAIAFDFTRDPENKNEFFVENQYIGEFMSMLGEWFEEEKVIFTGDVTFTFNPPDSVLVELPENTQWFLDLSNESTGITELDDIIRESTDLPPANTAETVSEPGTIAGLLTVTALGLVSRRKSNSKLNEKEE</sequence>
<dbReference type="AlphaFoldDB" id="Q4C4C4"/>
<keyword evidence="1" id="KW-0732">Signal</keyword>
<accession>Q4C4C4</accession>
<reference evidence="2" key="3">
    <citation type="submission" date="2016-12" db="EMBL/GenBank/DDBJ databases">
        <title>Annotation of the draft genome assembly of Crocosphaera watsonii WH 8501.</title>
        <authorList>
            <consortium name="US DOE Joint Genome Institute (JGI-ORNL)"/>
            <person name="Larimer F."/>
            <person name="Land M."/>
        </authorList>
    </citation>
    <scope>NUCLEOTIDE SEQUENCE</scope>
    <source>
        <strain evidence="2">WH 8501</strain>
    </source>
</reference>
<evidence type="ECO:0000256" key="1">
    <source>
        <dbReference type="SAM" id="SignalP"/>
    </source>
</evidence>
<feature type="chain" id="PRO_5004235322" description="PEP-CTERM protein-sorting domain-containing protein" evidence="1">
    <location>
        <begin position="28"/>
        <end position="154"/>
    </location>
</feature>
<proteinExistence type="predicted"/>
<evidence type="ECO:0000313" key="2">
    <source>
        <dbReference type="EMBL" id="EAM50990.1"/>
    </source>
</evidence>
<reference evidence="2" key="2">
    <citation type="submission" date="2005-06" db="EMBL/GenBank/DDBJ databases">
        <title>Sequencing of the draft genome and assembly of Crocosphaera watsonii WH 8501.</title>
        <authorList>
            <consortium name="US DOE Joint Genome Institute (JGI-PGF)"/>
            <person name="Copeland A."/>
            <person name="Lucas S."/>
            <person name="Lapidus A."/>
            <person name="Barry K."/>
            <person name="Detter C."/>
            <person name="Glavina T."/>
            <person name="Hammon N."/>
            <person name="Israni S."/>
            <person name="Pitluck S."/>
            <person name="Richardson P."/>
        </authorList>
    </citation>
    <scope>NUCLEOTIDE SEQUENCE [LARGE SCALE GENOMIC DNA]</scope>
    <source>
        <strain evidence="2">WH 8501</strain>
    </source>
</reference>
<dbReference type="InterPro" id="IPR013424">
    <property type="entry name" value="Ice-binding_C"/>
</dbReference>
<dbReference type="EMBL" id="AADV02000010">
    <property type="protein sequence ID" value="EAM50990.1"/>
    <property type="molecule type" value="Genomic_DNA"/>
</dbReference>
<feature type="signal peptide" evidence="1">
    <location>
        <begin position="1"/>
        <end position="27"/>
    </location>
</feature>
<dbReference type="NCBIfam" id="TIGR02595">
    <property type="entry name" value="PEP_CTERM"/>
    <property type="match status" value="1"/>
</dbReference>
<dbReference type="KEGG" id="cwa:CwatDRAFT_4019"/>
<protein>
    <recommendedName>
        <fullName evidence="4">PEP-CTERM protein-sorting domain-containing protein</fullName>
    </recommendedName>
</protein>
<gene>
    <name evidence="2" type="ORF">CwatDRAFT_4019</name>
</gene>
<reference evidence="2" key="1">
    <citation type="submission" date="2004-02" db="EMBL/GenBank/DDBJ databases">
        <authorList>
            <consortium name="DOE Joint Genome Institute"/>
        </authorList>
    </citation>
    <scope>NUCLEOTIDE SEQUENCE [LARGE SCALE GENOMIC DNA]</scope>
    <source>
        <strain evidence="2">WH 8501</strain>
    </source>
</reference>
<evidence type="ECO:0008006" key="4">
    <source>
        <dbReference type="Google" id="ProtNLM"/>
    </source>
</evidence>
<comment type="caution">
    <text evidence="2">The sequence shown here is derived from an EMBL/GenBank/DDBJ whole genome shotgun (WGS) entry which is preliminary data.</text>
</comment>
<dbReference type="Proteomes" id="UP000003922">
    <property type="component" value="Unassembled WGS sequence"/>
</dbReference>
<dbReference type="RefSeq" id="WP_007305345.1">
    <property type="nucleotide sequence ID" value="NZ_AADV02000010.1"/>
</dbReference>
<name>Q4C4C4_CROWT</name>
<keyword evidence="3" id="KW-1185">Reference proteome</keyword>